<dbReference type="EMBL" id="CP037423">
    <property type="protein sequence ID" value="QDV40695.1"/>
    <property type="molecule type" value="Genomic_DNA"/>
</dbReference>
<keyword evidence="2" id="KW-1185">Reference proteome</keyword>
<proteinExistence type="predicted"/>
<evidence type="ECO:0000313" key="1">
    <source>
        <dbReference type="EMBL" id="QDV40695.1"/>
    </source>
</evidence>
<dbReference type="KEGG" id="snep:Enr13x_05310"/>
<accession>A0A518HIL6</accession>
<protein>
    <submittedName>
        <fullName evidence="1">Uncharacterized protein</fullName>
    </submittedName>
</protein>
<sequence length="49" mass="5872">MKGVQKIPEADGVRTGRLFDVTRLRGTRPGERLRWQFRQLPQRDERQVH</sequence>
<dbReference type="Proteomes" id="UP000319004">
    <property type="component" value="Chromosome"/>
</dbReference>
<reference evidence="1 2" key="1">
    <citation type="submission" date="2019-03" db="EMBL/GenBank/DDBJ databases">
        <title>Deep-cultivation of Planctomycetes and their phenomic and genomic characterization uncovers novel biology.</title>
        <authorList>
            <person name="Wiegand S."/>
            <person name="Jogler M."/>
            <person name="Boedeker C."/>
            <person name="Pinto D."/>
            <person name="Vollmers J."/>
            <person name="Rivas-Marin E."/>
            <person name="Kohn T."/>
            <person name="Peeters S.H."/>
            <person name="Heuer A."/>
            <person name="Rast P."/>
            <person name="Oberbeckmann S."/>
            <person name="Bunk B."/>
            <person name="Jeske O."/>
            <person name="Meyerdierks A."/>
            <person name="Storesund J.E."/>
            <person name="Kallscheuer N."/>
            <person name="Luecker S."/>
            <person name="Lage O.M."/>
            <person name="Pohl T."/>
            <person name="Merkel B.J."/>
            <person name="Hornburger P."/>
            <person name="Mueller R.-W."/>
            <person name="Bruemmer F."/>
            <person name="Labrenz M."/>
            <person name="Spormann A.M."/>
            <person name="Op den Camp H."/>
            <person name="Overmann J."/>
            <person name="Amann R."/>
            <person name="Jetten M.S.M."/>
            <person name="Mascher T."/>
            <person name="Medema M.H."/>
            <person name="Devos D.P."/>
            <person name="Kaster A.-K."/>
            <person name="Ovreas L."/>
            <person name="Rohde M."/>
            <person name="Galperin M.Y."/>
            <person name="Jogler C."/>
        </authorList>
    </citation>
    <scope>NUCLEOTIDE SEQUENCE [LARGE SCALE GENOMIC DNA]</scope>
    <source>
        <strain evidence="1 2">Enr13</strain>
    </source>
</reference>
<organism evidence="1 2">
    <name type="scientific">Stieleria neptunia</name>
    <dbReference type="NCBI Taxonomy" id="2527979"/>
    <lineage>
        <taxon>Bacteria</taxon>
        <taxon>Pseudomonadati</taxon>
        <taxon>Planctomycetota</taxon>
        <taxon>Planctomycetia</taxon>
        <taxon>Pirellulales</taxon>
        <taxon>Pirellulaceae</taxon>
        <taxon>Stieleria</taxon>
    </lineage>
</organism>
<dbReference type="AlphaFoldDB" id="A0A518HIL6"/>
<name>A0A518HIL6_9BACT</name>
<evidence type="ECO:0000313" key="2">
    <source>
        <dbReference type="Proteomes" id="UP000319004"/>
    </source>
</evidence>
<gene>
    <name evidence="1" type="ORF">Enr13x_05310</name>
</gene>